<organism evidence="1 2">
    <name type="scientific">Sciurus vulgaris</name>
    <name type="common">Eurasian red squirrel</name>
    <dbReference type="NCBI Taxonomy" id="55149"/>
    <lineage>
        <taxon>Eukaryota</taxon>
        <taxon>Metazoa</taxon>
        <taxon>Chordata</taxon>
        <taxon>Craniata</taxon>
        <taxon>Vertebrata</taxon>
        <taxon>Euteleostomi</taxon>
        <taxon>Mammalia</taxon>
        <taxon>Eutheria</taxon>
        <taxon>Euarchontoglires</taxon>
        <taxon>Glires</taxon>
        <taxon>Rodentia</taxon>
        <taxon>Sciuromorpha</taxon>
        <taxon>Sciuridae</taxon>
        <taxon>Sciurinae</taxon>
        <taxon>Sciurini</taxon>
        <taxon>Sciurus</taxon>
    </lineage>
</organism>
<dbReference type="GeneTree" id="ENSGT01010000228751"/>
<evidence type="ECO:0000313" key="2">
    <source>
        <dbReference type="Proteomes" id="UP000694564"/>
    </source>
</evidence>
<accession>A0A8D2B8G3</accession>
<name>A0A8D2B8G3_SCIVU</name>
<proteinExistence type="predicted"/>
<dbReference type="AlphaFoldDB" id="A0A8D2B8G3"/>
<keyword evidence="2" id="KW-1185">Reference proteome</keyword>
<protein>
    <submittedName>
        <fullName evidence="1">Uncharacterized protein</fullName>
    </submittedName>
</protein>
<evidence type="ECO:0000313" key="1">
    <source>
        <dbReference type="Ensembl" id="ENSSVLP00005010229.1"/>
    </source>
</evidence>
<dbReference type="Proteomes" id="UP000694564">
    <property type="component" value="Chromosome 2"/>
</dbReference>
<dbReference type="Ensembl" id="ENSSVLT00005011319.1">
    <property type="protein sequence ID" value="ENSSVLP00005010229.1"/>
    <property type="gene ID" value="ENSSVLG00005008170.1"/>
</dbReference>
<sequence length="70" mass="7651">MYVGLWGQSPPSIQPKCACKVGCLELTPFHPAPLGIQLPGSLSFPGFSEDLFMLDNVIHQRKSPSFSSYP</sequence>
<reference evidence="1" key="1">
    <citation type="submission" date="2025-08" db="UniProtKB">
        <authorList>
            <consortium name="Ensembl"/>
        </authorList>
    </citation>
    <scope>IDENTIFICATION</scope>
</reference>
<reference evidence="1" key="2">
    <citation type="submission" date="2025-09" db="UniProtKB">
        <authorList>
            <consortium name="Ensembl"/>
        </authorList>
    </citation>
    <scope>IDENTIFICATION</scope>
</reference>